<evidence type="ECO:0000313" key="2">
    <source>
        <dbReference type="Proteomes" id="UP000634136"/>
    </source>
</evidence>
<evidence type="ECO:0000313" key="1">
    <source>
        <dbReference type="EMBL" id="KAF7839144.1"/>
    </source>
</evidence>
<name>A0A835CEE7_9FABA</name>
<gene>
    <name evidence="1" type="ORF">G2W53_007626</name>
</gene>
<protein>
    <submittedName>
        <fullName evidence="1">Uncharacterized protein</fullName>
    </submittedName>
</protein>
<dbReference type="AlphaFoldDB" id="A0A835CEE7"/>
<comment type="caution">
    <text evidence="1">The sequence shown here is derived from an EMBL/GenBank/DDBJ whole genome shotgun (WGS) entry which is preliminary data.</text>
</comment>
<dbReference type="Proteomes" id="UP000634136">
    <property type="component" value="Unassembled WGS sequence"/>
</dbReference>
<keyword evidence="2" id="KW-1185">Reference proteome</keyword>
<sequence length="26" mass="2912">MTSHPFHAITGLIRAKSTRIPKYSAK</sequence>
<organism evidence="1 2">
    <name type="scientific">Senna tora</name>
    <dbReference type="NCBI Taxonomy" id="362788"/>
    <lineage>
        <taxon>Eukaryota</taxon>
        <taxon>Viridiplantae</taxon>
        <taxon>Streptophyta</taxon>
        <taxon>Embryophyta</taxon>
        <taxon>Tracheophyta</taxon>
        <taxon>Spermatophyta</taxon>
        <taxon>Magnoliopsida</taxon>
        <taxon>eudicotyledons</taxon>
        <taxon>Gunneridae</taxon>
        <taxon>Pentapetalae</taxon>
        <taxon>rosids</taxon>
        <taxon>fabids</taxon>
        <taxon>Fabales</taxon>
        <taxon>Fabaceae</taxon>
        <taxon>Caesalpinioideae</taxon>
        <taxon>Cassia clade</taxon>
        <taxon>Senna</taxon>
    </lineage>
</organism>
<accession>A0A835CEE7</accession>
<proteinExistence type="predicted"/>
<dbReference type="EMBL" id="JAAIUW010000003">
    <property type="protein sequence ID" value="KAF7839144.1"/>
    <property type="molecule type" value="Genomic_DNA"/>
</dbReference>
<reference evidence="1" key="1">
    <citation type="submission" date="2020-09" db="EMBL/GenBank/DDBJ databases">
        <title>Genome-Enabled Discovery of Anthraquinone Biosynthesis in Senna tora.</title>
        <authorList>
            <person name="Kang S.-H."/>
            <person name="Pandey R.P."/>
            <person name="Lee C.-M."/>
            <person name="Sim J.-S."/>
            <person name="Jeong J.-T."/>
            <person name="Choi B.-S."/>
            <person name="Jung M."/>
            <person name="Ginzburg D."/>
            <person name="Zhao K."/>
            <person name="Won S.Y."/>
            <person name="Oh T.-J."/>
            <person name="Yu Y."/>
            <person name="Kim N.-H."/>
            <person name="Lee O.R."/>
            <person name="Lee T.-H."/>
            <person name="Bashyal P."/>
            <person name="Kim T.-S."/>
            <person name="Lee W.-H."/>
            <person name="Kawkins C."/>
            <person name="Kim C.-K."/>
            <person name="Kim J.S."/>
            <person name="Ahn B.O."/>
            <person name="Rhee S.Y."/>
            <person name="Sohng J.K."/>
        </authorList>
    </citation>
    <scope>NUCLEOTIDE SEQUENCE</scope>
    <source>
        <tissue evidence="1">Leaf</tissue>
    </source>
</reference>